<evidence type="ECO:0000313" key="5">
    <source>
        <dbReference type="EMBL" id="MBP2368328.1"/>
    </source>
</evidence>
<dbReference type="Proteomes" id="UP001519295">
    <property type="component" value="Unassembled WGS sequence"/>
</dbReference>
<dbReference type="SUPFAM" id="SSF53706">
    <property type="entry name" value="Formate dehydrogenase/DMSO reductase, domains 1-3"/>
    <property type="match status" value="1"/>
</dbReference>
<organism evidence="5 6">
    <name type="scientific">Pseudonocardia parietis</name>
    <dbReference type="NCBI Taxonomy" id="570936"/>
    <lineage>
        <taxon>Bacteria</taxon>
        <taxon>Bacillati</taxon>
        <taxon>Actinomycetota</taxon>
        <taxon>Actinomycetes</taxon>
        <taxon>Pseudonocardiales</taxon>
        <taxon>Pseudonocardiaceae</taxon>
        <taxon>Pseudonocardia</taxon>
    </lineage>
</organism>
<dbReference type="Pfam" id="PF00384">
    <property type="entry name" value="Molybdopterin"/>
    <property type="match status" value="1"/>
</dbReference>
<name>A0ABS4VWN4_9PSEU</name>
<evidence type="ECO:0000259" key="4">
    <source>
        <dbReference type="Pfam" id="PF00384"/>
    </source>
</evidence>
<dbReference type="InterPro" id="IPR006656">
    <property type="entry name" value="Mopterin_OxRdtase"/>
</dbReference>
<evidence type="ECO:0000256" key="2">
    <source>
        <dbReference type="ARBA" id="ARBA00023004"/>
    </source>
</evidence>
<evidence type="ECO:0000256" key="3">
    <source>
        <dbReference type="ARBA" id="ARBA00023014"/>
    </source>
</evidence>
<accession>A0ABS4VWN4</accession>
<keyword evidence="3" id="KW-0411">Iron-sulfur</keyword>
<keyword evidence="5" id="KW-0560">Oxidoreductase</keyword>
<dbReference type="EMBL" id="JAGINU010000001">
    <property type="protein sequence ID" value="MBP2368328.1"/>
    <property type="molecule type" value="Genomic_DNA"/>
</dbReference>
<proteinExistence type="predicted"/>
<keyword evidence="2" id="KW-0408">Iron</keyword>
<feature type="domain" description="Molybdopterin oxidoreductase" evidence="4">
    <location>
        <begin position="17"/>
        <end position="87"/>
    </location>
</feature>
<dbReference type="GO" id="GO:0008863">
    <property type="term" value="F:formate dehydrogenase (NAD+) activity"/>
    <property type="evidence" value="ECO:0007669"/>
    <property type="project" value="UniProtKB-EC"/>
</dbReference>
<keyword evidence="6" id="KW-1185">Reference proteome</keyword>
<dbReference type="PANTHER" id="PTHR43105">
    <property type="entry name" value="RESPIRATORY NITRATE REDUCTASE"/>
    <property type="match status" value="1"/>
</dbReference>
<reference evidence="5 6" key="1">
    <citation type="submission" date="2021-03" db="EMBL/GenBank/DDBJ databases">
        <title>Sequencing the genomes of 1000 actinobacteria strains.</title>
        <authorList>
            <person name="Klenk H.-P."/>
        </authorList>
    </citation>
    <scope>NUCLEOTIDE SEQUENCE [LARGE SCALE GENOMIC DNA]</scope>
    <source>
        <strain evidence="5 6">DSM 45256</strain>
    </source>
</reference>
<dbReference type="PANTHER" id="PTHR43105:SF10">
    <property type="entry name" value="NADH-QUINONE OXIDOREDUCTASE SUBUNIT G"/>
    <property type="match status" value="1"/>
</dbReference>
<gene>
    <name evidence="5" type="ORF">JOF36_004024</name>
</gene>
<sequence length="88" mass="9917">MTRTTRSRRGLRARHVRLTEPLVRENGVLRPASWEEALDRAAAGFRDVPGERFGLFSCSKATNEMNYTAQKFARAVMGSNNVDSCNRT</sequence>
<dbReference type="EC" id="1.17.1.9" evidence="5"/>
<protein>
    <submittedName>
        <fullName evidence="5">Formate dehydrogenase major subunit</fullName>
        <ecNumber evidence="5">1.17.1.9</ecNumber>
    </submittedName>
</protein>
<evidence type="ECO:0000313" key="6">
    <source>
        <dbReference type="Proteomes" id="UP001519295"/>
    </source>
</evidence>
<dbReference type="InterPro" id="IPR050123">
    <property type="entry name" value="Prok_molybdopt-oxidoreductase"/>
</dbReference>
<keyword evidence="1" id="KW-0479">Metal-binding</keyword>
<evidence type="ECO:0000256" key="1">
    <source>
        <dbReference type="ARBA" id="ARBA00022723"/>
    </source>
</evidence>
<dbReference type="Gene3D" id="3.40.50.740">
    <property type="match status" value="1"/>
</dbReference>
<comment type="caution">
    <text evidence="5">The sequence shown here is derived from an EMBL/GenBank/DDBJ whole genome shotgun (WGS) entry which is preliminary data.</text>
</comment>